<evidence type="ECO:0000256" key="4">
    <source>
        <dbReference type="ARBA" id="ARBA00023136"/>
    </source>
</evidence>
<evidence type="ECO:0000313" key="8">
    <source>
        <dbReference type="Proteomes" id="UP000186769"/>
    </source>
</evidence>
<dbReference type="Pfam" id="PF04228">
    <property type="entry name" value="Zn_peptidase"/>
    <property type="match status" value="1"/>
</dbReference>
<proteinExistence type="predicted"/>
<accession>A0A1Q8XHV4</accession>
<dbReference type="PANTHER" id="PTHR30168">
    <property type="entry name" value="PUTATIVE MEMBRANE PROTEIN YPFJ"/>
    <property type="match status" value="1"/>
</dbReference>
<comment type="caution">
    <text evidence="7">The sequence shown here is derived from an EMBL/GenBank/DDBJ whole genome shotgun (WGS) entry which is preliminary data.</text>
</comment>
<evidence type="ECO:0000256" key="2">
    <source>
        <dbReference type="ARBA" id="ARBA00022692"/>
    </source>
</evidence>
<dbReference type="RefSeq" id="WP_075413748.1">
    <property type="nucleotide sequence ID" value="NZ_CAURWH010000191.1"/>
</dbReference>
<reference evidence="7 8" key="1">
    <citation type="submission" date="2016-12" db="EMBL/GenBank/DDBJ databases">
        <title>Genomic comparison of strains in the 'Actinomyces naeslundii' group.</title>
        <authorList>
            <person name="Mughal S.R."/>
            <person name="Do T."/>
            <person name="Gilbert S.C."/>
            <person name="Witherden E.A."/>
            <person name="Didelot X."/>
            <person name="Beighton D."/>
        </authorList>
    </citation>
    <scope>NUCLEOTIDE SEQUENCE [LARGE SCALE GENOMIC DNA]</scope>
    <source>
        <strain evidence="7 8">G53E</strain>
    </source>
</reference>
<dbReference type="EMBL" id="MSKW01000001">
    <property type="protein sequence ID" value="OLO79916.1"/>
    <property type="molecule type" value="Genomic_DNA"/>
</dbReference>
<dbReference type="GO" id="GO:0016020">
    <property type="term" value="C:membrane"/>
    <property type="evidence" value="ECO:0007669"/>
    <property type="project" value="UniProtKB-SubCell"/>
</dbReference>
<evidence type="ECO:0000256" key="3">
    <source>
        <dbReference type="ARBA" id="ARBA00022989"/>
    </source>
</evidence>
<keyword evidence="2 6" id="KW-0812">Transmembrane</keyword>
<gene>
    <name evidence="7" type="ORF">BKH15_00080</name>
</gene>
<dbReference type="AlphaFoldDB" id="A0A1Q8XHV4"/>
<evidence type="ECO:0000256" key="6">
    <source>
        <dbReference type="SAM" id="Phobius"/>
    </source>
</evidence>
<keyword evidence="3 6" id="KW-1133">Transmembrane helix</keyword>
<evidence type="ECO:0000256" key="1">
    <source>
        <dbReference type="ARBA" id="ARBA00004167"/>
    </source>
</evidence>
<dbReference type="PANTHER" id="PTHR30168:SF0">
    <property type="entry name" value="INNER MEMBRANE PROTEIN"/>
    <property type="match status" value="1"/>
</dbReference>
<dbReference type="Proteomes" id="UP000186769">
    <property type="component" value="Unassembled WGS sequence"/>
</dbReference>
<dbReference type="InterPro" id="IPR007343">
    <property type="entry name" value="Uncharacterised_pept_Zn_put"/>
</dbReference>
<keyword evidence="4 6" id="KW-0472">Membrane</keyword>
<comment type="subcellular location">
    <subcellularLocation>
        <location evidence="1">Membrane</location>
        <topology evidence="1">Single-pass membrane protein</topology>
    </subcellularLocation>
</comment>
<protein>
    <submittedName>
        <fullName evidence="7">Neutral zinc metallopeptidase</fullName>
    </submittedName>
</protein>
<organism evidence="7 8">
    <name type="scientific">Actinomyces oris</name>
    <dbReference type="NCBI Taxonomy" id="544580"/>
    <lineage>
        <taxon>Bacteria</taxon>
        <taxon>Bacillati</taxon>
        <taxon>Actinomycetota</taxon>
        <taxon>Actinomycetes</taxon>
        <taxon>Actinomycetales</taxon>
        <taxon>Actinomycetaceae</taxon>
        <taxon>Actinomyces</taxon>
    </lineage>
</organism>
<feature type="transmembrane region" description="Helical" evidence="6">
    <location>
        <begin position="21"/>
        <end position="41"/>
    </location>
</feature>
<feature type="region of interest" description="Disordered" evidence="5">
    <location>
        <begin position="1"/>
        <end position="21"/>
    </location>
</feature>
<name>A0A1Q8XHV4_9ACTO</name>
<evidence type="ECO:0000313" key="7">
    <source>
        <dbReference type="EMBL" id="OLO79916.1"/>
    </source>
</evidence>
<sequence>MSFNRDIQLDPNRVQTRSGGGRGAVIGGGSILTVIAVVLISQLTGVDLTSMLGAQQQTGTTTTSTASSIDTSVCTSGDSANKYTQCRMVATAESLDAVWTEQLPAQAGLKYAKPEFVLWDGSQISSACGNASSAVGPFYCSGDRTVYLDMSFFSEMERSLGAADTPLAEEYIVAHEFGHHIQHLTGQMAKADRSGSGATSDSVRLELQADCYAGIWVNHASSTPDPDTGKPFLNRPSSEEIKGALGAAEAVGDDHIQERAKGHVDSDTWTHGSSEQRVRWFTTGMNSGSVQACNTFAVDASQL</sequence>
<evidence type="ECO:0000256" key="5">
    <source>
        <dbReference type="SAM" id="MobiDB-lite"/>
    </source>
</evidence>